<evidence type="ECO:0000313" key="2">
    <source>
        <dbReference type="Proteomes" id="UP001055879"/>
    </source>
</evidence>
<dbReference type="Proteomes" id="UP001055879">
    <property type="component" value="Linkage Group LG11"/>
</dbReference>
<organism evidence="1 2">
    <name type="scientific">Arctium lappa</name>
    <name type="common">Greater burdock</name>
    <name type="synonym">Lappa major</name>
    <dbReference type="NCBI Taxonomy" id="4217"/>
    <lineage>
        <taxon>Eukaryota</taxon>
        <taxon>Viridiplantae</taxon>
        <taxon>Streptophyta</taxon>
        <taxon>Embryophyta</taxon>
        <taxon>Tracheophyta</taxon>
        <taxon>Spermatophyta</taxon>
        <taxon>Magnoliopsida</taxon>
        <taxon>eudicotyledons</taxon>
        <taxon>Gunneridae</taxon>
        <taxon>Pentapetalae</taxon>
        <taxon>asterids</taxon>
        <taxon>campanulids</taxon>
        <taxon>Asterales</taxon>
        <taxon>Asteraceae</taxon>
        <taxon>Carduoideae</taxon>
        <taxon>Cardueae</taxon>
        <taxon>Arctiinae</taxon>
        <taxon>Arctium</taxon>
    </lineage>
</organism>
<dbReference type="EMBL" id="CM042057">
    <property type="protein sequence ID" value="KAI3693040.1"/>
    <property type="molecule type" value="Genomic_DNA"/>
</dbReference>
<sequence length="89" mass="9878">MTAPPGALPTILSDTVSRLRRSLPFPQRSLPSPRQSHHPPLCKESSSLHRTLDEYESTYAILEGLSISALHSIRAKSEPIVPRTTAHQR</sequence>
<proteinExistence type="predicted"/>
<name>A0ACB8ZA59_ARCLA</name>
<evidence type="ECO:0000313" key="1">
    <source>
        <dbReference type="EMBL" id="KAI3693040.1"/>
    </source>
</evidence>
<reference evidence="2" key="1">
    <citation type="journal article" date="2022" name="Mol. Ecol. Resour.">
        <title>The genomes of chicory, endive, great burdock and yacon provide insights into Asteraceae palaeo-polyploidization history and plant inulin production.</title>
        <authorList>
            <person name="Fan W."/>
            <person name="Wang S."/>
            <person name="Wang H."/>
            <person name="Wang A."/>
            <person name="Jiang F."/>
            <person name="Liu H."/>
            <person name="Zhao H."/>
            <person name="Xu D."/>
            <person name="Zhang Y."/>
        </authorList>
    </citation>
    <scope>NUCLEOTIDE SEQUENCE [LARGE SCALE GENOMIC DNA]</scope>
    <source>
        <strain evidence="2">cv. Niubang</strain>
    </source>
</reference>
<keyword evidence="2" id="KW-1185">Reference proteome</keyword>
<accession>A0ACB8ZA59</accession>
<reference evidence="1 2" key="2">
    <citation type="journal article" date="2022" name="Mol. Ecol. Resour.">
        <title>The genomes of chicory, endive, great burdock and yacon provide insights into Asteraceae paleo-polyploidization history and plant inulin production.</title>
        <authorList>
            <person name="Fan W."/>
            <person name="Wang S."/>
            <person name="Wang H."/>
            <person name="Wang A."/>
            <person name="Jiang F."/>
            <person name="Liu H."/>
            <person name="Zhao H."/>
            <person name="Xu D."/>
            <person name="Zhang Y."/>
        </authorList>
    </citation>
    <scope>NUCLEOTIDE SEQUENCE [LARGE SCALE GENOMIC DNA]</scope>
    <source>
        <strain evidence="2">cv. Niubang</strain>
    </source>
</reference>
<comment type="caution">
    <text evidence="1">The sequence shown here is derived from an EMBL/GenBank/DDBJ whole genome shotgun (WGS) entry which is preliminary data.</text>
</comment>
<gene>
    <name evidence="1" type="ORF">L6452_32868</name>
</gene>
<protein>
    <submittedName>
        <fullName evidence="1">Uncharacterized protein</fullName>
    </submittedName>
</protein>